<evidence type="ECO:0000256" key="1">
    <source>
        <dbReference type="SAM" id="Coils"/>
    </source>
</evidence>
<proteinExistence type="predicted"/>
<dbReference type="Proteomes" id="UP001165085">
    <property type="component" value="Unassembled WGS sequence"/>
</dbReference>
<protein>
    <submittedName>
        <fullName evidence="3">Uncharacterized protein</fullName>
    </submittedName>
</protein>
<dbReference type="EMBL" id="BRXY01000377">
    <property type="protein sequence ID" value="GMH90798.1"/>
    <property type="molecule type" value="Genomic_DNA"/>
</dbReference>
<reference evidence="4" key="1">
    <citation type="journal article" date="2023" name="Commun. Biol.">
        <title>Genome analysis of Parmales, the sister group of diatoms, reveals the evolutionary specialization of diatoms from phago-mixotrophs to photoautotrophs.</title>
        <authorList>
            <person name="Ban H."/>
            <person name="Sato S."/>
            <person name="Yoshikawa S."/>
            <person name="Yamada K."/>
            <person name="Nakamura Y."/>
            <person name="Ichinomiya M."/>
            <person name="Sato N."/>
            <person name="Blanc-Mathieu R."/>
            <person name="Endo H."/>
            <person name="Kuwata A."/>
            <person name="Ogata H."/>
        </authorList>
    </citation>
    <scope>NUCLEOTIDE SEQUENCE [LARGE SCALE GENOMIC DNA]</scope>
    <source>
        <strain evidence="4">NIES 3701</strain>
    </source>
</reference>
<keyword evidence="1" id="KW-0175">Coiled coil</keyword>
<name>A0A9W7ET74_9STRA</name>
<keyword evidence="4" id="KW-1185">Reference proteome</keyword>
<evidence type="ECO:0000313" key="3">
    <source>
        <dbReference type="EMBL" id="GMH90798.1"/>
    </source>
</evidence>
<accession>A0A9W7ET74</accession>
<sequence length="226" mass="25991">MSAVSTAASAISLQMSTLRLSLVSARERESEMLEQKETAEEETKKKEEELWKAKGELLKEKRMRVELLEKERDFEVLERELREAIEEKEMRIAECIENVASLKSTDTSNFQSFSSQIMKLRSVLSKVVSDDEACLDAIAKKERANEEKAKVSEELEEKIGVKEKEAKELANLIEKEEKAIATYENMIVNVNSGVKSARRRKRAAGQTLEQAQGRLRKLQRQRRKRD</sequence>
<gene>
    <name evidence="3" type="ORF">TrST_g3874</name>
</gene>
<feature type="compositionally biased region" description="Basic residues" evidence="2">
    <location>
        <begin position="214"/>
        <end position="226"/>
    </location>
</feature>
<evidence type="ECO:0000256" key="2">
    <source>
        <dbReference type="SAM" id="MobiDB-lite"/>
    </source>
</evidence>
<dbReference type="AlphaFoldDB" id="A0A9W7ET74"/>
<comment type="caution">
    <text evidence="3">The sequence shown here is derived from an EMBL/GenBank/DDBJ whole genome shotgun (WGS) entry which is preliminary data.</text>
</comment>
<evidence type="ECO:0000313" key="4">
    <source>
        <dbReference type="Proteomes" id="UP001165085"/>
    </source>
</evidence>
<feature type="coiled-coil region" evidence="1">
    <location>
        <begin position="22"/>
        <end position="105"/>
    </location>
</feature>
<feature type="region of interest" description="Disordered" evidence="2">
    <location>
        <begin position="194"/>
        <end position="226"/>
    </location>
</feature>
<organism evidence="3 4">
    <name type="scientific">Triparma strigata</name>
    <dbReference type="NCBI Taxonomy" id="1606541"/>
    <lineage>
        <taxon>Eukaryota</taxon>
        <taxon>Sar</taxon>
        <taxon>Stramenopiles</taxon>
        <taxon>Ochrophyta</taxon>
        <taxon>Bolidophyceae</taxon>
        <taxon>Parmales</taxon>
        <taxon>Triparmaceae</taxon>
        <taxon>Triparma</taxon>
    </lineage>
</organism>